<evidence type="ECO:0000256" key="6">
    <source>
        <dbReference type="ARBA" id="ARBA00022692"/>
    </source>
</evidence>
<keyword evidence="6 9" id="KW-0812">Transmembrane</keyword>
<dbReference type="HOGENOM" id="CLU_069101_1_0_11"/>
<dbReference type="RefSeq" id="WP_013709379.1">
    <property type="nucleotide sequence ID" value="NC_015389.1"/>
</dbReference>
<evidence type="ECO:0000313" key="10">
    <source>
        <dbReference type="EMBL" id="AEB07637.1"/>
    </source>
</evidence>
<dbReference type="eggNOG" id="COG3715">
    <property type="taxonomic scope" value="Bacteria"/>
</dbReference>
<dbReference type="EMBL" id="CP002628">
    <property type="protein sequence ID" value="AEB07637.1"/>
    <property type="molecule type" value="Genomic_DNA"/>
</dbReference>
<accession>F2NAV9</accession>
<dbReference type="PANTHER" id="PTHR32502">
    <property type="entry name" value="N-ACETYLGALACTOSAMINE PERMEASE II COMPONENT-RELATED"/>
    <property type="match status" value="1"/>
</dbReference>
<dbReference type="OrthoDB" id="3181549at2"/>
<evidence type="ECO:0000313" key="11">
    <source>
        <dbReference type="Proteomes" id="UP000006851"/>
    </source>
</evidence>
<dbReference type="InterPro" id="IPR004700">
    <property type="entry name" value="PTS_IIC_man"/>
</dbReference>
<evidence type="ECO:0000256" key="9">
    <source>
        <dbReference type="SAM" id="Phobius"/>
    </source>
</evidence>
<reference evidence="11" key="1">
    <citation type="journal article" date="2013" name="Stand. Genomic Sci.">
        <title>Complete genome sequence of Coriobacterium glomerans type strain (PW2(T)) from the midgut of Pyrrhocoris apterus L. (red soldier bug).</title>
        <authorList>
            <person name="Stackebrandt E."/>
            <person name="Zeytun A."/>
            <person name="Lapidus A."/>
            <person name="Nolan M."/>
            <person name="Lucas S."/>
            <person name="Hammon N."/>
            <person name="Deshpande S."/>
            <person name="Cheng J.F."/>
            <person name="Tapia R."/>
            <person name="Goodwin L.A."/>
            <person name="Pitluck S."/>
            <person name="Liolios K."/>
            <person name="Pagani I."/>
            <person name="Ivanova N."/>
            <person name="Mavromatis K."/>
            <person name="Mikhailova N."/>
            <person name="Huntemann M."/>
            <person name="Pati A."/>
            <person name="Chen A."/>
            <person name="Palaniappan K."/>
            <person name="Chang Y.J."/>
            <person name="Land M."/>
            <person name="Hauser L."/>
            <person name="Rohde M."/>
            <person name="Pukall R."/>
            <person name="Goker M."/>
            <person name="Detter J.C."/>
            <person name="Woyke T."/>
            <person name="Bristow J."/>
            <person name="Eisen J.A."/>
            <person name="Markowitz V."/>
            <person name="Hugenholtz P."/>
            <person name="Kyrpides N.C."/>
            <person name="Klenk H.P."/>
        </authorList>
    </citation>
    <scope>NUCLEOTIDE SEQUENCE</scope>
    <source>
        <strain evidence="11">ATCC 49209 / DSM 20642 / JCM 10262 / PW2</strain>
    </source>
</reference>
<evidence type="ECO:0000256" key="3">
    <source>
        <dbReference type="ARBA" id="ARBA00022475"/>
    </source>
</evidence>
<name>F2NAV9_CORGP</name>
<feature type="transmembrane region" description="Helical" evidence="9">
    <location>
        <begin position="179"/>
        <end position="200"/>
    </location>
</feature>
<feature type="transmembrane region" description="Helical" evidence="9">
    <location>
        <begin position="250"/>
        <end position="267"/>
    </location>
</feature>
<keyword evidence="5" id="KW-0598">Phosphotransferase system</keyword>
<feature type="transmembrane region" description="Helical" evidence="9">
    <location>
        <begin position="140"/>
        <end position="159"/>
    </location>
</feature>
<evidence type="ECO:0000256" key="7">
    <source>
        <dbReference type="ARBA" id="ARBA00022989"/>
    </source>
</evidence>
<keyword evidence="4" id="KW-0762">Sugar transport</keyword>
<keyword evidence="7 9" id="KW-1133">Transmembrane helix</keyword>
<dbReference type="PANTHER" id="PTHR32502:SF28">
    <property type="entry name" value="PHOSPHOTRANSFERASE SYSTEM SUGAR-SPECIFIC EIIC COMPONENT"/>
    <property type="match status" value="1"/>
</dbReference>
<dbReference type="Proteomes" id="UP000006851">
    <property type="component" value="Chromosome"/>
</dbReference>
<dbReference type="GO" id="GO:0005886">
    <property type="term" value="C:plasma membrane"/>
    <property type="evidence" value="ECO:0007669"/>
    <property type="project" value="UniProtKB-SubCell"/>
</dbReference>
<dbReference type="KEGG" id="cgo:Corgl_1538"/>
<organism evidence="10 11">
    <name type="scientific">Coriobacterium glomerans (strain ATCC 49209 / DSM 20642 / JCM 10262 / PW2)</name>
    <dbReference type="NCBI Taxonomy" id="700015"/>
    <lineage>
        <taxon>Bacteria</taxon>
        <taxon>Bacillati</taxon>
        <taxon>Actinomycetota</taxon>
        <taxon>Coriobacteriia</taxon>
        <taxon>Coriobacteriales</taxon>
        <taxon>Coriobacteriaceae</taxon>
        <taxon>Coriobacterium</taxon>
    </lineage>
</organism>
<proteinExistence type="predicted"/>
<feature type="transmembrane region" description="Helical" evidence="9">
    <location>
        <begin position="30"/>
        <end position="51"/>
    </location>
</feature>
<dbReference type="AlphaFoldDB" id="F2NAV9"/>
<feature type="transmembrane region" description="Helical" evidence="9">
    <location>
        <begin position="212"/>
        <end position="238"/>
    </location>
</feature>
<dbReference type="Pfam" id="PF03609">
    <property type="entry name" value="EII-Sor"/>
    <property type="match status" value="1"/>
</dbReference>
<evidence type="ECO:0000256" key="5">
    <source>
        <dbReference type="ARBA" id="ARBA00022683"/>
    </source>
</evidence>
<keyword evidence="2" id="KW-0813">Transport</keyword>
<sequence>MIQWWQILLLTLYAAYQILDELGPYTSAGQAVFAGLISGLVMGDVTTGLFIGGSMQLMVLGVGTFGGASRIDANSGTVLATAFAVALKWNPEQALTAIGVPVAALLVYTDILGRFANTFWVHRIDGRIEEFDYAGIHRDFLLGALSWALSRALPVFLALTFGQGIVEKIVGLLQGDLSWLAQGLTVAGGALPAVGFAILLRYLPVKRHIAYLLLGFVIAALLGTVFTSIVTLGAGVSAVNKDFAGSFNNLSMLTIAIIGLALSILYYKGNQAARLAVAATADSNEEVEDDEL</sequence>
<comment type="subcellular location">
    <subcellularLocation>
        <location evidence="1">Cell membrane</location>
        <topology evidence="1">Multi-pass membrane protein</topology>
    </subcellularLocation>
</comment>
<dbReference type="InterPro" id="IPR050303">
    <property type="entry name" value="GatZ_KbaZ_carbometab"/>
</dbReference>
<gene>
    <name evidence="10" type="ordered locus">Corgl_1538</name>
</gene>
<dbReference type="GO" id="GO:0009401">
    <property type="term" value="P:phosphoenolpyruvate-dependent sugar phosphotransferase system"/>
    <property type="evidence" value="ECO:0007669"/>
    <property type="project" value="UniProtKB-KW"/>
</dbReference>
<keyword evidence="11" id="KW-1185">Reference proteome</keyword>
<protein>
    <submittedName>
        <fullName evidence="10">Phosphotransferase system PTS sorbose-specific IIC subunit</fullName>
    </submittedName>
</protein>
<dbReference type="STRING" id="700015.Corgl_1538"/>
<evidence type="ECO:0000256" key="8">
    <source>
        <dbReference type="ARBA" id="ARBA00023136"/>
    </source>
</evidence>
<evidence type="ECO:0000256" key="2">
    <source>
        <dbReference type="ARBA" id="ARBA00022448"/>
    </source>
</evidence>
<keyword evidence="8 9" id="KW-0472">Membrane</keyword>
<evidence type="ECO:0000256" key="4">
    <source>
        <dbReference type="ARBA" id="ARBA00022597"/>
    </source>
</evidence>
<dbReference type="PROSITE" id="PS51106">
    <property type="entry name" value="PTS_EIIC_TYPE_4"/>
    <property type="match status" value="1"/>
</dbReference>
<evidence type="ECO:0000256" key="1">
    <source>
        <dbReference type="ARBA" id="ARBA00004651"/>
    </source>
</evidence>
<keyword evidence="3" id="KW-1003">Cell membrane</keyword>